<name>A0ABP8Q7U5_9BACT</name>
<evidence type="ECO:0000313" key="2">
    <source>
        <dbReference type="Proteomes" id="UP001501243"/>
    </source>
</evidence>
<accession>A0ABP8Q7U5</accession>
<sequence length="147" mass="16109">MQPLPGIVCHPNGQAYCTTEYVSAEHWLRTTWQGFVSPADAEQGALAALGVLQEGLAPCLLNDNSQIKGPWFDSVAWLQQVWAPQAARLGLRHVAHVAQPHTEADLGAVLARDPFGNYFEVQVFTTPEDAATWLRECQQQDTQGAGR</sequence>
<dbReference type="EMBL" id="BAABGQ010000005">
    <property type="protein sequence ID" value="GAA4497756.1"/>
    <property type="molecule type" value="Genomic_DNA"/>
</dbReference>
<keyword evidence="2" id="KW-1185">Reference proteome</keyword>
<evidence type="ECO:0000313" key="1">
    <source>
        <dbReference type="EMBL" id="GAA4497756.1"/>
    </source>
</evidence>
<comment type="caution">
    <text evidence="1">The sequence shown here is derived from an EMBL/GenBank/DDBJ whole genome shotgun (WGS) entry which is preliminary data.</text>
</comment>
<organism evidence="1 2">
    <name type="scientific">Hymenobacter ginsengisoli</name>
    <dbReference type="NCBI Taxonomy" id="1051626"/>
    <lineage>
        <taxon>Bacteria</taxon>
        <taxon>Pseudomonadati</taxon>
        <taxon>Bacteroidota</taxon>
        <taxon>Cytophagia</taxon>
        <taxon>Cytophagales</taxon>
        <taxon>Hymenobacteraceae</taxon>
        <taxon>Hymenobacter</taxon>
    </lineage>
</organism>
<reference evidence="2" key="1">
    <citation type="journal article" date="2019" name="Int. J. Syst. Evol. Microbiol.">
        <title>The Global Catalogue of Microorganisms (GCM) 10K type strain sequencing project: providing services to taxonomists for standard genome sequencing and annotation.</title>
        <authorList>
            <consortium name="The Broad Institute Genomics Platform"/>
            <consortium name="The Broad Institute Genome Sequencing Center for Infectious Disease"/>
            <person name="Wu L."/>
            <person name="Ma J."/>
        </authorList>
    </citation>
    <scope>NUCLEOTIDE SEQUENCE [LARGE SCALE GENOMIC DNA]</scope>
    <source>
        <strain evidence="2">JCM 17841</strain>
    </source>
</reference>
<evidence type="ECO:0008006" key="3">
    <source>
        <dbReference type="Google" id="ProtNLM"/>
    </source>
</evidence>
<dbReference type="RefSeq" id="WP_208131739.1">
    <property type="nucleotide sequence ID" value="NZ_BAABGQ010000005.1"/>
</dbReference>
<gene>
    <name evidence="1" type="ORF">GCM10023172_13220</name>
</gene>
<proteinExistence type="predicted"/>
<protein>
    <recommendedName>
        <fullName evidence="3">STAS/SEC14 domain-containing protein</fullName>
    </recommendedName>
</protein>
<dbReference type="Proteomes" id="UP001501243">
    <property type="component" value="Unassembled WGS sequence"/>
</dbReference>